<reference evidence="2" key="1">
    <citation type="journal article" date="2006" name="PLoS Biol.">
        <title>Macronuclear genome sequence of the ciliate Tetrahymena thermophila, a model eukaryote.</title>
        <authorList>
            <person name="Eisen J.A."/>
            <person name="Coyne R.S."/>
            <person name="Wu M."/>
            <person name="Wu D."/>
            <person name="Thiagarajan M."/>
            <person name="Wortman J.R."/>
            <person name="Badger J.H."/>
            <person name="Ren Q."/>
            <person name="Amedeo P."/>
            <person name="Jones K.M."/>
            <person name="Tallon L.J."/>
            <person name="Delcher A.L."/>
            <person name="Salzberg S.L."/>
            <person name="Silva J.C."/>
            <person name="Haas B.J."/>
            <person name="Majoros W.H."/>
            <person name="Farzad M."/>
            <person name="Carlton J.M."/>
            <person name="Smith R.K. Jr."/>
            <person name="Garg J."/>
            <person name="Pearlman R.E."/>
            <person name="Karrer K.M."/>
            <person name="Sun L."/>
            <person name="Manning G."/>
            <person name="Elde N.C."/>
            <person name="Turkewitz A.P."/>
            <person name="Asai D.J."/>
            <person name="Wilkes D.E."/>
            <person name="Wang Y."/>
            <person name="Cai H."/>
            <person name="Collins K."/>
            <person name="Stewart B.A."/>
            <person name="Lee S.R."/>
            <person name="Wilamowska K."/>
            <person name="Weinberg Z."/>
            <person name="Ruzzo W.L."/>
            <person name="Wloga D."/>
            <person name="Gaertig J."/>
            <person name="Frankel J."/>
            <person name="Tsao C.-C."/>
            <person name="Gorovsky M.A."/>
            <person name="Keeling P.J."/>
            <person name="Waller R.F."/>
            <person name="Patron N.J."/>
            <person name="Cherry J.M."/>
            <person name="Stover N.A."/>
            <person name="Krieger C.J."/>
            <person name="del Toro C."/>
            <person name="Ryder H.F."/>
            <person name="Williamson S.C."/>
            <person name="Barbeau R.A."/>
            <person name="Hamilton E.P."/>
            <person name="Orias E."/>
        </authorList>
    </citation>
    <scope>NUCLEOTIDE SEQUENCE [LARGE SCALE GENOMIC DNA]</scope>
    <source>
        <strain evidence="2">SB210</strain>
    </source>
</reference>
<organism evidence="1 2">
    <name type="scientific">Tetrahymena thermophila (strain SB210)</name>
    <dbReference type="NCBI Taxonomy" id="312017"/>
    <lineage>
        <taxon>Eukaryota</taxon>
        <taxon>Sar</taxon>
        <taxon>Alveolata</taxon>
        <taxon>Ciliophora</taxon>
        <taxon>Intramacronucleata</taxon>
        <taxon>Oligohymenophorea</taxon>
        <taxon>Hymenostomatida</taxon>
        <taxon>Tetrahymenina</taxon>
        <taxon>Tetrahymenidae</taxon>
        <taxon>Tetrahymena</taxon>
    </lineage>
</organism>
<accession>W7XLT3</accession>
<evidence type="ECO:0000313" key="2">
    <source>
        <dbReference type="Proteomes" id="UP000009168"/>
    </source>
</evidence>
<name>W7XLT3_TETTS</name>
<dbReference type="KEGG" id="tet:TTHERM_002653509"/>
<proteinExistence type="predicted"/>
<dbReference type="AlphaFoldDB" id="W7XLT3"/>
<keyword evidence="2" id="KW-1185">Reference proteome</keyword>
<protein>
    <submittedName>
        <fullName evidence="1">Uncharacterized protein</fullName>
    </submittedName>
</protein>
<dbReference type="EMBL" id="GG663118">
    <property type="protein sequence ID" value="EWS76839.1"/>
    <property type="molecule type" value="Genomic_DNA"/>
</dbReference>
<dbReference type="RefSeq" id="XP_012650626.1">
    <property type="nucleotide sequence ID" value="XM_012795172.1"/>
</dbReference>
<gene>
    <name evidence="1" type="ORF">TTHERM_002653509</name>
</gene>
<evidence type="ECO:0000313" key="1">
    <source>
        <dbReference type="EMBL" id="EWS76839.1"/>
    </source>
</evidence>
<dbReference type="Proteomes" id="UP000009168">
    <property type="component" value="Unassembled WGS sequence"/>
</dbReference>
<feature type="non-terminal residue" evidence="1">
    <location>
        <position position="1"/>
    </location>
</feature>
<sequence length="148" mass="18294">EGKNKINLINNQLNQQRKKKNQASTIKRKQKRNQINQKSFYVLNQFLQLKILQSKIKNCFYQVQVLIAKNEEKNIKQQKMNNKQFKIEIKIKLKQRKFLYKQKSMNKCENFYYKNYFLKQIQSQNKKNFQYFYLNILQINNENLMRLK</sequence>
<dbReference type="GeneID" id="24442729"/>
<dbReference type="InParanoid" id="W7XLT3"/>